<evidence type="ECO:0000313" key="2">
    <source>
        <dbReference type="EMBL" id="GJQ13637.1"/>
    </source>
</evidence>
<comment type="caution">
    <text evidence="2">The sequence shown here is derived from an EMBL/GenBank/DDBJ whole genome shotgun (WGS) entry which is preliminary data.</text>
</comment>
<accession>A0A9C7Q167</accession>
<evidence type="ECO:0000313" key="3">
    <source>
        <dbReference type="Proteomes" id="UP001061958"/>
    </source>
</evidence>
<organism evidence="2 3">
    <name type="scientific">Galdieria partita</name>
    <dbReference type="NCBI Taxonomy" id="83374"/>
    <lineage>
        <taxon>Eukaryota</taxon>
        <taxon>Rhodophyta</taxon>
        <taxon>Bangiophyceae</taxon>
        <taxon>Galdieriales</taxon>
        <taxon>Galdieriaceae</taxon>
        <taxon>Galdieria</taxon>
    </lineage>
</organism>
<name>A0A9C7Q167_9RHOD</name>
<feature type="region of interest" description="Disordered" evidence="1">
    <location>
        <begin position="43"/>
        <end position="71"/>
    </location>
</feature>
<dbReference type="OrthoDB" id="10414462at2759"/>
<protein>
    <submittedName>
        <fullName evidence="2">Uncharacterized protein</fullName>
    </submittedName>
</protein>
<reference evidence="2" key="2">
    <citation type="submission" date="2022-01" db="EMBL/GenBank/DDBJ databases">
        <authorList>
            <person name="Hirooka S."/>
            <person name="Miyagishima S.Y."/>
        </authorList>
    </citation>
    <scope>NUCLEOTIDE SEQUENCE</scope>
    <source>
        <strain evidence="2">NBRC 102759</strain>
    </source>
</reference>
<dbReference type="Proteomes" id="UP001061958">
    <property type="component" value="Unassembled WGS sequence"/>
</dbReference>
<feature type="region of interest" description="Disordered" evidence="1">
    <location>
        <begin position="101"/>
        <end position="160"/>
    </location>
</feature>
<gene>
    <name evidence="2" type="ORF">GpartN1_g5428.t1</name>
</gene>
<keyword evidence="3" id="KW-1185">Reference proteome</keyword>
<feature type="region of interest" description="Disordered" evidence="1">
    <location>
        <begin position="1"/>
        <end position="30"/>
    </location>
</feature>
<proteinExistence type="predicted"/>
<dbReference type="EMBL" id="BQMJ01000045">
    <property type="protein sequence ID" value="GJQ13637.1"/>
    <property type="molecule type" value="Genomic_DNA"/>
</dbReference>
<dbReference type="AlphaFoldDB" id="A0A9C7Q167"/>
<feature type="compositionally biased region" description="Basic and acidic residues" evidence="1">
    <location>
        <begin position="13"/>
        <end position="29"/>
    </location>
</feature>
<feature type="compositionally biased region" description="Polar residues" evidence="1">
    <location>
        <begin position="141"/>
        <end position="152"/>
    </location>
</feature>
<evidence type="ECO:0000256" key="1">
    <source>
        <dbReference type="SAM" id="MobiDB-lite"/>
    </source>
</evidence>
<sequence>MKNQTSDGNWVPHTKEELDKEMKRQKQLAEQEQAAVEELKKIHSNVISGSLKKQVSVDEDSSRTRDSVPNSSVVVEVAEAGLNDEDPTVTAERKLAQHASVVKSGLFKEERKKKKSTSSNTSTSYADASTGEPQGIEKSLTENLAQDRTTPVQEAERNSSRKTLWRFLCCAVVEESR</sequence>
<reference evidence="2" key="1">
    <citation type="journal article" date="2022" name="Proc. Natl. Acad. Sci. U.S.A.">
        <title>Life cycle and functional genomics of the unicellular red alga Galdieria for elucidating algal and plant evolution and industrial use.</title>
        <authorList>
            <person name="Hirooka S."/>
            <person name="Itabashi T."/>
            <person name="Ichinose T.M."/>
            <person name="Onuma R."/>
            <person name="Fujiwara T."/>
            <person name="Yamashita S."/>
            <person name="Jong L.W."/>
            <person name="Tomita R."/>
            <person name="Iwane A.H."/>
            <person name="Miyagishima S.Y."/>
        </authorList>
    </citation>
    <scope>NUCLEOTIDE SEQUENCE</scope>
    <source>
        <strain evidence="2">NBRC 102759</strain>
    </source>
</reference>